<evidence type="ECO:0000313" key="3">
    <source>
        <dbReference type="EMBL" id="GLQ34853.1"/>
    </source>
</evidence>
<gene>
    <name evidence="3" type="ORF">GCM10007939_11360</name>
</gene>
<dbReference type="Pfam" id="PF00226">
    <property type="entry name" value="DnaJ"/>
    <property type="match status" value="1"/>
</dbReference>
<organism evidence="3 4">
    <name type="scientific">Amylibacter marinus</name>
    <dbReference type="NCBI Taxonomy" id="1475483"/>
    <lineage>
        <taxon>Bacteria</taxon>
        <taxon>Pseudomonadati</taxon>
        <taxon>Pseudomonadota</taxon>
        <taxon>Alphaproteobacteria</taxon>
        <taxon>Rhodobacterales</taxon>
        <taxon>Paracoccaceae</taxon>
        <taxon>Amylibacter</taxon>
    </lineage>
</organism>
<proteinExistence type="predicted"/>
<dbReference type="EMBL" id="BSNN01000002">
    <property type="protein sequence ID" value="GLQ34853.1"/>
    <property type="molecule type" value="Genomic_DNA"/>
</dbReference>
<evidence type="ECO:0000313" key="4">
    <source>
        <dbReference type="Proteomes" id="UP001156694"/>
    </source>
</evidence>
<accession>A0ABQ5VTT5</accession>
<keyword evidence="4" id="KW-1185">Reference proteome</keyword>
<dbReference type="InterPro" id="IPR036869">
    <property type="entry name" value="J_dom_sf"/>
</dbReference>
<dbReference type="SUPFAM" id="SSF46565">
    <property type="entry name" value="Chaperone J-domain"/>
    <property type="match status" value="1"/>
</dbReference>
<dbReference type="RefSeq" id="WP_284376873.1">
    <property type="nucleotide sequence ID" value="NZ_BSNN01000002.1"/>
</dbReference>
<dbReference type="PROSITE" id="PS50076">
    <property type="entry name" value="DNAJ_2"/>
    <property type="match status" value="1"/>
</dbReference>
<dbReference type="SMART" id="SM00271">
    <property type="entry name" value="DnaJ"/>
    <property type="match status" value="1"/>
</dbReference>
<dbReference type="Proteomes" id="UP001156694">
    <property type="component" value="Unassembled WGS sequence"/>
</dbReference>
<evidence type="ECO:0000259" key="2">
    <source>
        <dbReference type="PROSITE" id="PS50076"/>
    </source>
</evidence>
<evidence type="ECO:0000256" key="1">
    <source>
        <dbReference type="SAM" id="MobiDB-lite"/>
    </source>
</evidence>
<dbReference type="InterPro" id="IPR001623">
    <property type="entry name" value="DnaJ_domain"/>
</dbReference>
<feature type="region of interest" description="Disordered" evidence="1">
    <location>
        <begin position="128"/>
        <end position="147"/>
    </location>
</feature>
<dbReference type="CDD" id="cd06257">
    <property type="entry name" value="DnaJ"/>
    <property type="match status" value="1"/>
</dbReference>
<dbReference type="Gene3D" id="1.10.287.110">
    <property type="entry name" value="DnaJ domain"/>
    <property type="match status" value="1"/>
</dbReference>
<protein>
    <submittedName>
        <fullName evidence="3">Molecular chaperone DnaJ</fullName>
    </submittedName>
</protein>
<feature type="domain" description="J" evidence="2">
    <location>
        <begin position="154"/>
        <end position="215"/>
    </location>
</feature>
<comment type="caution">
    <text evidence="3">The sequence shown here is derived from an EMBL/GenBank/DDBJ whole genome shotgun (WGS) entry which is preliminary data.</text>
</comment>
<name>A0ABQ5VTT5_9RHOB</name>
<feature type="region of interest" description="Disordered" evidence="1">
    <location>
        <begin position="19"/>
        <end position="40"/>
    </location>
</feature>
<reference evidence="4" key="1">
    <citation type="journal article" date="2019" name="Int. J. Syst. Evol. Microbiol.">
        <title>The Global Catalogue of Microorganisms (GCM) 10K type strain sequencing project: providing services to taxonomists for standard genome sequencing and annotation.</title>
        <authorList>
            <consortium name="The Broad Institute Genomics Platform"/>
            <consortium name="The Broad Institute Genome Sequencing Center for Infectious Disease"/>
            <person name="Wu L."/>
            <person name="Ma J."/>
        </authorList>
    </citation>
    <scope>NUCLEOTIDE SEQUENCE [LARGE SCALE GENOMIC DNA]</scope>
    <source>
        <strain evidence="4">NBRC 110140</strain>
    </source>
</reference>
<sequence length="215" mass="24822">MANRPPLDFDFDISVSADKKKRARTRRGMSGASETSQMVCQHPDCQEPGKYRAPLNPDNLEEFRWFCLTHIRQFNQKWNFFENHSEEDLQKQFAADRVWERPTEPLGKQSAEQRAWARLGIEDPHQVLGENATQNPGKGDGLGGAKRLPADERKAIDILEAKDTWTKAELRKKYKALIKELHPDLNGGDRSQEEFLQKVVWAWDQVKNSSSFKDK</sequence>